<organism evidence="1 2">
    <name type="scientific">Acinetobacter colistiniresistens</name>
    <dbReference type="NCBI Taxonomy" id="280145"/>
    <lineage>
        <taxon>Bacteria</taxon>
        <taxon>Pseudomonadati</taxon>
        <taxon>Pseudomonadota</taxon>
        <taxon>Gammaproteobacteria</taxon>
        <taxon>Moraxellales</taxon>
        <taxon>Moraxellaceae</taxon>
        <taxon>Acinetobacter</taxon>
    </lineage>
</organism>
<dbReference type="Pfam" id="PF16460">
    <property type="entry name" value="Phage_TTP_11"/>
    <property type="match status" value="1"/>
</dbReference>
<dbReference type="RefSeq" id="WP_144583804.1">
    <property type="nucleotide sequence ID" value="NZ_VMTP01000087.1"/>
</dbReference>
<comment type="caution">
    <text evidence="1">The sequence shown here is derived from an EMBL/GenBank/DDBJ whole genome shotgun (WGS) entry which is preliminary data.</text>
</comment>
<protein>
    <submittedName>
        <fullName evidence="1">Structural protein 3 family protein</fullName>
    </submittedName>
</protein>
<proteinExistence type="predicted"/>
<reference evidence="1 2" key="1">
    <citation type="submission" date="2019-07" db="EMBL/GenBank/DDBJ databases">
        <title>Draft Genome Sequence of the first blaOXA-58-Harboring Acinetobacter colistiniresistens clinical isolate from Brazil.</title>
        <authorList>
            <person name="Favaro L.S."/>
            <person name="Paula-Petroli S.B."/>
            <person name="Moura C.F."/>
            <person name="Tognim M.C.B."/>
            <person name="Venancio E.J."/>
            <person name="Yamada-Ogatta S.F."/>
            <person name="Carrara-Marroni F.E."/>
        </authorList>
    </citation>
    <scope>NUCLEOTIDE SEQUENCE [LARGE SCALE GENOMIC DNA]</scope>
    <source>
        <strain evidence="1 2">DL</strain>
    </source>
</reference>
<name>A0A558EZD4_9GAMM</name>
<sequence>MANVKTQKTQIFAVVGGQVVRFICPKRISFGQDSFGKIDVTCLDADNKQYERGMRDPGEGAIGINYNDTNLSHDKLLEIAESGETLEWYVGSGNSASLPTYDATTGIDLPEDRHWWSFKGYLNDTAPSDIEPDAVLEFEFTLVRTSKVTYTKRTVTP</sequence>
<dbReference type="EMBL" id="VMTP01000087">
    <property type="protein sequence ID" value="TVT78612.1"/>
    <property type="molecule type" value="Genomic_DNA"/>
</dbReference>
<evidence type="ECO:0000313" key="1">
    <source>
        <dbReference type="EMBL" id="TVT78612.1"/>
    </source>
</evidence>
<dbReference type="InterPro" id="IPR032495">
    <property type="entry name" value="Phage_TTP_11"/>
</dbReference>
<dbReference type="AlphaFoldDB" id="A0A558EZD4"/>
<evidence type="ECO:0000313" key="2">
    <source>
        <dbReference type="Proteomes" id="UP000316981"/>
    </source>
</evidence>
<accession>A0A558EZD4</accession>
<dbReference type="Proteomes" id="UP000316981">
    <property type="component" value="Unassembled WGS sequence"/>
</dbReference>
<dbReference type="Gene3D" id="4.10.410.40">
    <property type="match status" value="1"/>
</dbReference>
<gene>
    <name evidence="1" type="ORF">FPV60_16805</name>
</gene>